<comment type="caution">
    <text evidence="2">The sequence shown here is derived from an EMBL/GenBank/DDBJ whole genome shotgun (WGS) entry which is preliminary data.</text>
</comment>
<sequence>MATRVLGGLAAGAAATTALNLATYLDMTVRGRPASQMPAKTAADLAHKAGIDLGEGSTADNRKTGLGAVMGIATGITVGVGYALLIGGRRPPLALAGAGIGLGAMAMGDGPMTMLGLTDPRSWKPVEWAADIVPHLVFGLVAASTYRRFRNR</sequence>
<dbReference type="Proteomes" id="UP000279859">
    <property type="component" value="Unassembled WGS sequence"/>
</dbReference>
<accession>A0A3M8LQP4</accession>
<feature type="transmembrane region" description="Helical" evidence="1">
    <location>
        <begin position="65"/>
        <end position="85"/>
    </location>
</feature>
<evidence type="ECO:0000313" key="2">
    <source>
        <dbReference type="EMBL" id="RNE66828.1"/>
    </source>
</evidence>
<reference evidence="2 3" key="1">
    <citation type="submission" date="2018-11" db="EMBL/GenBank/DDBJ databases">
        <title>Cryobacterium sp. nov., isolated from rhizosphere soil of lettuce.</title>
        <authorList>
            <person name="Wang Y."/>
        </authorList>
    </citation>
    <scope>NUCLEOTIDE SEQUENCE [LARGE SCALE GENOMIC DNA]</scope>
    <source>
        <strain evidence="2 3">NEAU-85</strain>
    </source>
</reference>
<gene>
    <name evidence="2" type="ORF">EEJ31_02810</name>
</gene>
<organism evidence="2 3">
    <name type="scientific">Cryobacterium tepidiphilum</name>
    <dbReference type="NCBI Taxonomy" id="2486026"/>
    <lineage>
        <taxon>Bacteria</taxon>
        <taxon>Bacillati</taxon>
        <taxon>Actinomycetota</taxon>
        <taxon>Actinomycetes</taxon>
        <taxon>Micrococcales</taxon>
        <taxon>Microbacteriaceae</taxon>
        <taxon>Cryobacterium</taxon>
    </lineage>
</organism>
<dbReference type="AlphaFoldDB" id="A0A3M8LQP4"/>
<evidence type="ECO:0000256" key="1">
    <source>
        <dbReference type="SAM" id="Phobius"/>
    </source>
</evidence>
<keyword evidence="1" id="KW-1133">Transmembrane helix</keyword>
<dbReference type="OrthoDB" id="4569917at2"/>
<proteinExistence type="predicted"/>
<dbReference type="EMBL" id="RDSR01000003">
    <property type="protein sequence ID" value="RNE66828.1"/>
    <property type="molecule type" value="Genomic_DNA"/>
</dbReference>
<keyword evidence="3" id="KW-1185">Reference proteome</keyword>
<evidence type="ECO:0000313" key="3">
    <source>
        <dbReference type="Proteomes" id="UP000279859"/>
    </source>
</evidence>
<keyword evidence="1" id="KW-0812">Transmembrane</keyword>
<name>A0A3M8LQP4_9MICO</name>
<evidence type="ECO:0008006" key="4">
    <source>
        <dbReference type="Google" id="ProtNLM"/>
    </source>
</evidence>
<protein>
    <recommendedName>
        <fullName evidence="4">DUF1440 domain-containing protein</fullName>
    </recommendedName>
</protein>
<feature type="transmembrane region" description="Helical" evidence="1">
    <location>
        <begin position="128"/>
        <end position="146"/>
    </location>
</feature>
<keyword evidence="1" id="KW-0472">Membrane</keyword>
<feature type="transmembrane region" description="Helical" evidence="1">
    <location>
        <begin position="92"/>
        <end position="108"/>
    </location>
</feature>